<dbReference type="SMART" id="SM00320">
    <property type="entry name" value="WD40"/>
    <property type="match status" value="2"/>
</dbReference>
<protein>
    <submittedName>
        <fullName evidence="5">Uncharacterized protein</fullName>
    </submittedName>
</protein>
<evidence type="ECO:0000256" key="4">
    <source>
        <dbReference type="ARBA" id="ARBA00022737"/>
    </source>
</evidence>
<dbReference type="SUPFAM" id="SSF50978">
    <property type="entry name" value="WD40 repeat-like"/>
    <property type="match status" value="1"/>
</dbReference>
<dbReference type="InterPro" id="IPR001680">
    <property type="entry name" value="WD40_rpt"/>
</dbReference>
<dbReference type="GO" id="GO:0045504">
    <property type="term" value="F:dynein heavy chain binding"/>
    <property type="evidence" value="ECO:0007669"/>
    <property type="project" value="TreeGrafter"/>
</dbReference>
<keyword evidence="4" id="KW-0677">Repeat</keyword>
<dbReference type="GO" id="GO:0036156">
    <property type="term" value="C:inner dynein arm"/>
    <property type="evidence" value="ECO:0007669"/>
    <property type="project" value="TreeGrafter"/>
</dbReference>
<gene>
    <name evidence="5" type="ORF">GSOID_T00025406001</name>
</gene>
<dbReference type="InterPro" id="IPR015943">
    <property type="entry name" value="WD40/YVTN_repeat-like_dom_sf"/>
</dbReference>
<dbReference type="GO" id="GO:0036159">
    <property type="term" value="P:inner dynein arm assembly"/>
    <property type="evidence" value="ECO:0007669"/>
    <property type="project" value="TreeGrafter"/>
</dbReference>
<dbReference type="InterPro" id="IPR036322">
    <property type="entry name" value="WD40_repeat_dom_sf"/>
</dbReference>
<dbReference type="PANTHER" id="PTHR12442">
    <property type="entry name" value="DYNEIN INTERMEDIATE CHAIN"/>
    <property type="match status" value="1"/>
</dbReference>
<dbReference type="GO" id="GO:0045503">
    <property type="term" value="F:dynein light chain binding"/>
    <property type="evidence" value="ECO:0007669"/>
    <property type="project" value="TreeGrafter"/>
</dbReference>
<keyword evidence="3" id="KW-0853">WD repeat</keyword>
<dbReference type="Gene3D" id="2.130.10.10">
    <property type="entry name" value="YVTN repeat-like/Quinoprotein amine dehydrogenase"/>
    <property type="match status" value="1"/>
</dbReference>
<evidence type="ECO:0000256" key="1">
    <source>
        <dbReference type="ARBA" id="ARBA00004496"/>
    </source>
</evidence>
<dbReference type="PANTHER" id="PTHR12442:SF5">
    <property type="entry name" value="DYNEIN AXONEMAL INTERMEDIATE CHAIN 3"/>
    <property type="match status" value="1"/>
</dbReference>
<dbReference type="AlphaFoldDB" id="E4Y798"/>
<dbReference type="GO" id="GO:0060294">
    <property type="term" value="P:cilium movement involved in cell motility"/>
    <property type="evidence" value="ECO:0007669"/>
    <property type="project" value="TreeGrafter"/>
</dbReference>
<dbReference type="Proteomes" id="UP000011014">
    <property type="component" value="Unassembled WGS sequence"/>
</dbReference>
<accession>E4Y798</accession>
<name>E4Y798_OIKDI</name>
<organism evidence="5">
    <name type="scientific">Oikopleura dioica</name>
    <name type="common">Tunicate</name>
    <dbReference type="NCBI Taxonomy" id="34765"/>
    <lineage>
        <taxon>Eukaryota</taxon>
        <taxon>Metazoa</taxon>
        <taxon>Chordata</taxon>
        <taxon>Tunicata</taxon>
        <taxon>Appendicularia</taxon>
        <taxon>Copelata</taxon>
        <taxon>Oikopleuridae</taxon>
        <taxon>Oikopleura</taxon>
    </lineage>
</organism>
<keyword evidence="2" id="KW-0963">Cytoplasm</keyword>
<dbReference type="InterPro" id="IPR050687">
    <property type="entry name" value="Dynein_IC"/>
</dbReference>
<evidence type="ECO:0000256" key="2">
    <source>
        <dbReference type="ARBA" id="ARBA00022490"/>
    </source>
</evidence>
<feature type="non-terminal residue" evidence="5">
    <location>
        <position position="273"/>
    </location>
</feature>
<evidence type="ECO:0000313" key="5">
    <source>
        <dbReference type="EMBL" id="CBY31498.1"/>
    </source>
</evidence>
<proteinExistence type="predicted"/>
<sequence>MWKAVSSIENGHKAAVTQLEWVPAGLQATKNGVWEKVAEKEPVQIFTTSTDGSYAIWDMRPPPVKKSMTQLKKKKLGEQDPLEVDPWAHLNLVWKPLLKATLSKGENGSHRPSRVCFDFDGEDGFPKSEIFIGTQDGDVLCTKIKLVPENLARRLLYPFFKDVLLTVGGSNFSIWKESEEQAIAKIPLLSVHSNDKKYTAGEWSPTRPGLILMATDEGNIEVWDLLEKTHEPSVIQNVTTAAISDVNASIINSKLHLLAVSDSCGTLHILELP</sequence>
<dbReference type="EMBL" id="FN654305">
    <property type="protein sequence ID" value="CBY31498.1"/>
    <property type="molecule type" value="Genomic_DNA"/>
</dbReference>
<reference evidence="5" key="1">
    <citation type="journal article" date="2010" name="Science">
        <title>Plasticity of animal genome architecture unmasked by rapid evolution of a pelagic tunicate.</title>
        <authorList>
            <person name="Denoeud F."/>
            <person name="Henriet S."/>
            <person name="Mungpakdee S."/>
            <person name="Aury J.M."/>
            <person name="Da Silva C."/>
            <person name="Brinkmann H."/>
            <person name="Mikhaleva J."/>
            <person name="Olsen L.C."/>
            <person name="Jubin C."/>
            <person name="Canestro C."/>
            <person name="Bouquet J.M."/>
            <person name="Danks G."/>
            <person name="Poulain J."/>
            <person name="Campsteijn C."/>
            <person name="Adamski M."/>
            <person name="Cross I."/>
            <person name="Yadetie F."/>
            <person name="Muffato M."/>
            <person name="Louis A."/>
            <person name="Butcher S."/>
            <person name="Tsagkogeorga G."/>
            <person name="Konrad A."/>
            <person name="Singh S."/>
            <person name="Jensen M.F."/>
            <person name="Cong E.H."/>
            <person name="Eikeseth-Otteraa H."/>
            <person name="Noel B."/>
            <person name="Anthouard V."/>
            <person name="Porcel B.M."/>
            <person name="Kachouri-Lafond R."/>
            <person name="Nishino A."/>
            <person name="Ugolini M."/>
            <person name="Chourrout P."/>
            <person name="Nishida H."/>
            <person name="Aasland R."/>
            <person name="Huzurbazar S."/>
            <person name="Westhof E."/>
            <person name="Delsuc F."/>
            <person name="Lehrach H."/>
            <person name="Reinhardt R."/>
            <person name="Weissenbach J."/>
            <person name="Roy S.W."/>
            <person name="Artiguenave F."/>
            <person name="Postlethwait J.H."/>
            <person name="Manak J.R."/>
            <person name="Thompson E.M."/>
            <person name="Jaillon O."/>
            <person name="Du Pasquier L."/>
            <person name="Boudinot P."/>
            <person name="Liberles D.A."/>
            <person name="Volff J.N."/>
            <person name="Philippe H."/>
            <person name="Lenhard B."/>
            <person name="Roest Crollius H."/>
            <person name="Wincker P."/>
            <person name="Chourrout D."/>
        </authorList>
    </citation>
    <scope>NUCLEOTIDE SEQUENCE [LARGE SCALE GENOMIC DNA]</scope>
</reference>
<comment type="subcellular location">
    <subcellularLocation>
        <location evidence="1">Cytoplasm</location>
    </subcellularLocation>
</comment>
<evidence type="ECO:0000256" key="3">
    <source>
        <dbReference type="ARBA" id="ARBA00022574"/>
    </source>
</evidence>